<organism evidence="1 2">
    <name type="scientific">Rhizobium laguerreae</name>
    <dbReference type="NCBI Taxonomy" id="1076926"/>
    <lineage>
        <taxon>Bacteria</taxon>
        <taxon>Pseudomonadati</taxon>
        <taxon>Pseudomonadota</taxon>
        <taxon>Alphaproteobacteria</taxon>
        <taxon>Hyphomicrobiales</taxon>
        <taxon>Rhizobiaceae</taxon>
        <taxon>Rhizobium/Agrobacterium group</taxon>
        <taxon>Rhizobium</taxon>
    </lineage>
</organism>
<gene>
    <name evidence="1" type="ORF">GR206_26720</name>
</gene>
<comment type="caution">
    <text evidence="1">The sequence shown here is derived from an EMBL/GenBank/DDBJ whole genome shotgun (WGS) entry which is preliminary data.</text>
</comment>
<protein>
    <submittedName>
        <fullName evidence="1">Uncharacterized protein</fullName>
    </submittedName>
</protein>
<accession>A0A6N9ZNM8</accession>
<dbReference type="EMBL" id="WUEP01000025">
    <property type="protein sequence ID" value="NEH94560.1"/>
    <property type="molecule type" value="Genomic_DNA"/>
</dbReference>
<reference evidence="1 2" key="1">
    <citation type="submission" date="2019-12" db="EMBL/GenBank/DDBJ databases">
        <title>Rhizobium genotypes associated with high levels of biological nitrogen fixation by grain legumes in a temperate-maritime cropping system.</title>
        <authorList>
            <person name="Maluk M."/>
            <person name="Francesc Ferrando Molina F."/>
            <person name="Lopez Del Egido L."/>
            <person name="Lafos M."/>
            <person name="Langarica-Fuentes A."/>
            <person name="Gebre Yohannes G."/>
            <person name="Young M.W."/>
            <person name="Martin P."/>
            <person name="Gantlett R."/>
            <person name="Kenicer G."/>
            <person name="Hawes C."/>
            <person name="Begg G.S."/>
            <person name="Quilliam R.S."/>
            <person name="Squire G.R."/>
            <person name="Poole P.S."/>
            <person name="Young P.W."/>
            <person name="Iannetta P.M."/>
            <person name="James E.K."/>
        </authorList>
    </citation>
    <scope>NUCLEOTIDE SEQUENCE [LARGE SCALE GENOMIC DNA]</scope>
    <source>
        <strain evidence="1 2">JHI2449</strain>
    </source>
</reference>
<name>A0A6N9ZNM8_9HYPH</name>
<sequence>MEILVRLLTNRALHSASSSACAEDLLHRLQMLGTSPSMTKEQLADFVSSPAKISR</sequence>
<evidence type="ECO:0000313" key="1">
    <source>
        <dbReference type="EMBL" id="NEH94560.1"/>
    </source>
</evidence>
<dbReference type="RefSeq" id="WP_163882075.1">
    <property type="nucleotide sequence ID" value="NZ_WUEP01000025.1"/>
</dbReference>
<evidence type="ECO:0000313" key="2">
    <source>
        <dbReference type="Proteomes" id="UP000468864"/>
    </source>
</evidence>
<proteinExistence type="predicted"/>
<dbReference type="AlphaFoldDB" id="A0A6N9ZNM8"/>
<dbReference type="Proteomes" id="UP000468864">
    <property type="component" value="Unassembled WGS sequence"/>
</dbReference>